<protein>
    <submittedName>
        <fullName evidence="1">Uncharacterized protein</fullName>
    </submittedName>
</protein>
<dbReference type="EMBL" id="QEWE01000016">
    <property type="protein sequence ID" value="REJ28635.1"/>
    <property type="molecule type" value="Genomic_DNA"/>
</dbReference>
<evidence type="ECO:0000313" key="1">
    <source>
        <dbReference type="EMBL" id="REJ28635.1"/>
    </source>
</evidence>
<dbReference type="AlphaFoldDB" id="A0A3E0K4N4"/>
<name>A0A3E0K4N4_9BACI</name>
<comment type="caution">
    <text evidence="1">The sequence shown here is derived from an EMBL/GenBank/DDBJ whole genome shotgun (WGS) entry which is preliminary data.</text>
</comment>
<gene>
    <name evidence="1" type="ORF">C6P37_08325</name>
</gene>
<reference evidence="1 2" key="1">
    <citation type="submission" date="2018-03" db="EMBL/GenBank/DDBJ databases">
        <authorList>
            <person name="Keele B.F."/>
        </authorList>
    </citation>
    <scope>NUCLEOTIDE SEQUENCE [LARGE SCALE GENOMIC DNA]</scope>
    <source>
        <strain evidence="1">ZCTH4_d</strain>
    </source>
</reference>
<proteinExistence type="predicted"/>
<sequence length="64" mass="7530">MLKHFLFYFSFPSNSRGLHPRSAALRLKALRLKPIDAGRKSRNDFREPAQGMRVVFERVRRSRG</sequence>
<accession>A0A3E0K4N4</accession>
<organism evidence="1 2">
    <name type="scientific">Caldibacillus debilis</name>
    <dbReference type="NCBI Taxonomy" id="301148"/>
    <lineage>
        <taxon>Bacteria</taxon>
        <taxon>Bacillati</taxon>
        <taxon>Bacillota</taxon>
        <taxon>Bacilli</taxon>
        <taxon>Bacillales</taxon>
        <taxon>Bacillaceae</taxon>
        <taxon>Caldibacillus</taxon>
    </lineage>
</organism>
<dbReference type="Proteomes" id="UP000257014">
    <property type="component" value="Unassembled WGS sequence"/>
</dbReference>
<evidence type="ECO:0000313" key="2">
    <source>
        <dbReference type="Proteomes" id="UP000257014"/>
    </source>
</evidence>